<dbReference type="RefSeq" id="WP_200352687.1">
    <property type="nucleotide sequence ID" value="NZ_BAABHZ010000001.1"/>
</dbReference>
<organism evidence="3 4">
    <name type="scientific">Luteolibacter yonseiensis</name>
    <dbReference type="NCBI Taxonomy" id="1144680"/>
    <lineage>
        <taxon>Bacteria</taxon>
        <taxon>Pseudomonadati</taxon>
        <taxon>Verrucomicrobiota</taxon>
        <taxon>Verrucomicrobiia</taxon>
        <taxon>Verrucomicrobiales</taxon>
        <taxon>Verrucomicrobiaceae</taxon>
        <taxon>Luteolibacter</taxon>
    </lineage>
</organism>
<gene>
    <name evidence="3" type="ORF">JIN84_19210</name>
</gene>
<protein>
    <submittedName>
        <fullName evidence="3">DUF2007 domain-containing protein</fullName>
    </submittedName>
</protein>
<dbReference type="InterPro" id="IPR011322">
    <property type="entry name" value="N-reg_PII-like_a/b"/>
</dbReference>
<sequence length="109" mass="12557">MQTVATFTTPEDAHLFRTFLGSHGIEAFLLDEHFIQSFWYYSNTLGGVRLAVQDEDLEHAADIHQAYMDTLRKGPYPLQPVRAWPVVILLSILFSVPLPIFGRQPWRQD</sequence>
<reference evidence="3" key="1">
    <citation type="submission" date="2021-01" db="EMBL/GenBank/DDBJ databases">
        <title>Modified the classification status of verrucomicrobia.</title>
        <authorList>
            <person name="Feng X."/>
        </authorList>
    </citation>
    <scope>NUCLEOTIDE SEQUENCE</scope>
    <source>
        <strain evidence="3">JCM 18052</strain>
    </source>
</reference>
<dbReference type="AlphaFoldDB" id="A0A934R7I8"/>
<dbReference type="InterPro" id="IPR018551">
    <property type="entry name" value="DUF2007"/>
</dbReference>
<name>A0A934R7I8_9BACT</name>
<dbReference type="Pfam" id="PF09413">
    <property type="entry name" value="DUF2007"/>
    <property type="match status" value="1"/>
</dbReference>
<feature type="transmembrane region" description="Helical" evidence="1">
    <location>
        <begin position="83"/>
        <end position="101"/>
    </location>
</feature>
<evidence type="ECO:0000313" key="4">
    <source>
        <dbReference type="Proteomes" id="UP000600139"/>
    </source>
</evidence>
<dbReference type="Gene3D" id="3.30.70.790">
    <property type="entry name" value="UreE, C-terminal domain"/>
    <property type="match status" value="1"/>
</dbReference>
<keyword evidence="1" id="KW-0472">Membrane</keyword>
<comment type="caution">
    <text evidence="3">The sequence shown here is derived from an EMBL/GenBank/DDBJ whole genome shotgun (WGS) entry which is preliminary data.</text>
</comment>
<dbReference type="EMBL" id="JAENIK010000012">
    <property type="protein sequence ID" value="MBK1817757.1"/>
    <property type="molecule type" value="Genomic_DNA"/>
</dbReference>
<keyword evidence="1" id="KW-0812">Transmembrane</keyword>
<keyword evidence="1" id="KW-1133">Transmembrane helix</keyword>
<dbReference type="Proteomes" id="UP000600139">
    <property type="component" value="Unassembled WGS sequence"/>
</dbReference>
<accession>A0A934R7I8</accession>
<evidence type="ECO:0000259" key="2">
    <source>
        <dbReference type="Pfam" id="PF09413"/>
    </source>
</evidence>
<evidence type="ECO:0000256" key="1">
    <source>
        <dbReference type="SAM" id="Phobius"/>
    </source>
</evidence>
<evidence type="ECO:0000313" key="3">
    <source>
        <dbReference type="EMBL" id="MBK1817757.1"/>
    </source>
</evidence>
<dbReference type="SUPFAM" id="SSF54913">
    <property type="entry name" value="GlnB-like"/>
    <property type="match status" value="1"/>
</dbReference>
<feature type="domain" description="DUF2007" evidence="2">
    <location>
        <begin position="1"/>
        <end position="63"/>
    </location>
</feature>
<proteinExistence type="predicted"/>
<keyword evidence="4" id="KW-1185">Reference proteome</keyword>